<keyword evidence="2" id="KW-1133">Transmembrane helix</keyword>
<protein>
    <submittedName>
        <fullName evidence="3">Uncharacterized protein</fullName>
    </submittedName>
</protein>
<feature type="compositionally biased region" description="Polar residues" evidence="1">
    <location>
        <begin position="378"/>
        <end position="394"/>
    </location>
</feature>
<sequence>MSREVMKTADISKWAVRESADSPDLSSSSQSSRSWTAAQILVPVLVGLVFCLTFALYLLHQRGRLSRLTSILPSMRPSRQVLTPRRWSFGDDAPGSGALQDVPDAEATPMIDPFLHWRSLSPHDDAADRQRLSIRMRMGVLTPTFSKAIRSIRRLFGWGPIPVSRLPVPNTLDLEDPVTETDTLKSDTLKSNESRSWGLPTLGRNPASMVDSMPSMHNLVNKASWSSAALDSVLDNDRGNYEDTGKVFEDGGANDHDYGIAPVMLISRDGEDFSVEGSVISGKKSVEVDRRSTEVVPPTPTISQETNKSRLYDPRDPRDHSTSRPSRPLHHSPSLSRSVSSPDLGPSFSERSRMRPFSPSTNNLRDLSAHPPPKLPSKSPTHFSTRPTPLSSLHPSREDAPGVHHHHRMASTPPVGSAGLSTYLSPEMASTVTLALPPDAHSRLIPAGHSPSVSPDLQNYIPTFLRQSPPSSPYLLPSPVPSSLIHASDPQNLIPSVVRAAGYNPFRHARHARSVSAFE</sequence>
<dbReference type="Proteomes" id="UP000759537">
    <property type="component" value="Unassembled WGS sequence"/>
</dbReference>
<keyword evidence="4" id="KW-1185">Reference proteome</keyword>
<gene>
    <name evidence="3" type="ORF">DFH94DRAFT_375451</name>
</gene>
<dbReference type="OrthoDB" id="3218458at2759"/>
<evidence type="ECO:0000313" key="4">
    <source>
        <dbReference type="Proteomes" id="UP000759537"/>
    </source>
</evidence>
<comment type="caution">
    <text evidence="3">The sequence shown here is derived from an EMBL/GenBank/DDBJ whole genome shotgun (WGS) entry which is preliminary data.</text>
</comment>
<accession>A0A9P5MZM5</accession>
<evidence type="ECO:0000256" key="1">
    <source>
        <dbReference type="SAM" id="MobiDB-lite"/>
    </source>
</evidence>
<reference evidence="3" key="1">
    <citation type="submission" date="2019-10" db="EMBL/GenBank/DDBJ databases">
        <authorList>
            <consortium name="DOE Joint Genome Institute"/>
            <person name="Kuo A."/>
            <person name="Miyauchi S."/>
            <person name="Kiss E."/>
            <person name="Drula E."/>
            <person name="Kohler A."/>
            <person name="Sanchez-Garcia M."/>
            <person name="Andreopoulos B."/>
            <person name="Barry K.W."/>
            <person name="Bonito G."/>
            <person name="Buee M."/>
            <person name="Carver A."/>
            <person name="Chen C."/>
            <person name="Cichocki N."/>
            <person name="Clum A."/>
            <person name="Culley D."/>
            <person name="Crous P.W."/>
            <person name="Fauchery L."/>
            <person name="Girlanda M."/>
            <person name="Hayes R."/>
            <person name="Keri Z."/>
            <person name="LaButti K."/>
            <person name="Lipzen A."/>
            <person name="Lombard V."/>
            <person name="Magnuson J."/>
            <person name="Maillard F."/>
            <person name="Morin E."/>
            <person name="Murat C."/>
            <person name="Nolan M."/>
            <person name="Ohm R."/>
            <person name="Pangilinan J."/>
            <person name="Pereira M."/>
            <person name="Perotto S."/>
            <person name="Peter M."/>
            <person name="Riley R."/>
            <person name="Sitrit Y."/>
            <person name="Stielow B."/>
            <person name="Szollosi G."/>
            <person name="Zifcakova L."/>
            <person name="Stursova M."/>
            <person name="Spatafora J.W."/>
            <person name="Tedersoo L."/>
            <person name="Vaario L.-M."/>
            <person name="Yamada A."/>
            <person name="Yan M."/>
            <person name="Wang P."/>
            <person name="Xu J."/>
            <person name="Bruns T."/>
            <person name="Baldrian P."/>
            <person name="Vilgalys R."/>
            <person name="Henrissat B."/>
            <person name="Grigoriev I.V."/>
            <person name="Hibbett D."/>
            <person name="Nagy L.G."/>
            <person name="Martin F.M."/>
        </authorList>
    </citation>
    <scope>NUCLEOTIDE SEQUENCE</scope>
    <source>
        <strain evidence="3">Prilba</strain>
    </source>
</reference>
<feature type="compositionally biased region" description="Low complexity" evidence="1">
    <location>
        <begin position="323"/>
        <end position="344"/>
    </location>
</feature>
<keyword evidence="2" id="KW-0812">Transmembrane</keyword>
<feature type="transmembrane region" description="Helical" evidence="2">
    <location>
        <begin position="37"/>
        <end position="59"/>
    </location>
</feature>
<proteinExistence type="predicted"/>
<dbReference type="AlphaFoldDB" id="A0A9P5MZM5"/>
<feature type="region of interest" description="Disordered" evidence="1">
    <location>
        <begin position="183"/>
        <end position="203"/>
    </location>
</feature>
<feature type="region of interest" description="Disordered" evidence="1">
    <location>
        <begin position="286"/>
        <end position="411"/>
    </location>
</feature>
<dbReference type="EMBL" id="WHVB01000005">
    <property type="protein sequence ID" value="KAF8482669.1"/>
    <property type="molecule type" value="Genomic_DNA"/>
</dbReference>
<name>A0A9P5MZM5_9AGAM</name>
<feature type="compositionally biased region" description="Basic and acidic residues" evidence="1">
    <location>
        <begin position="307"/>
        <end position="322"/>
    </location>
</feature>
<evidence type="ECO:0000313" key="3">
    <source>
        <dbReference type="EMBL" id="KAF8482669.1"/>
    </source>
</evidence>
<keyword evidence="2" id="KW-0472">Membrane</keyword>
<evidence type="ECO:0000256" key="2">
    <source>
        <dbReference type="SAM" id="Phobius"/>
    </source>
</evidence>
<reference evidence="3" key="2">
    <citation type="journal article" date="2020" name="Nat. Commun.">
        <title>Large-scale genome sequencing of mycorrhizal fungi provides insights into the early evolution of symbiotic traits.</title>
        <authorList>
            <person name="Miyauchi S."/>
            <person name="Kiss E."/>
            <person name="Kuo A."/>
            <person name="Drula E."/>
            <person name="Kohler A."/>
            <person name="Sanchez-Garcia M."/>
            <person name="Morin E."/>
            <person name="Andreopoulos B."/>
            <person name="Barry K.W."/>
            <person name="Bonito G."/>
            <person name="Buee M."/>
            <person name="Carver A."/>
            <person name="Chen C."/>
            <person name="Cichocki N."/>
            <person name="Clum A."/>
            <person name="Culley D."/>
            <person name="Crous P.W."/>
            <person name="Fauchery L."/>
            <person name="Girlanda M."/>
            <person name="Hayes R.D."/>
            <person name="Keri Z."/>
            <person name="LaButti K."/>
            <person name="Lipzen A."/>
            <person name="Lombard V."/>
            <person name="Magnuson J."/>
            <person name="Maillard F."/>
            <person name="Murat C."/>
            <person name="Nolan M."/>
            <person name="Ohm R.A."/>
            <person name="Pangilinan J."/>
            <person name="Pereira M.F."/>
            <person name="Perotto S."/>
            <person name="Peter M."/>
            <person name="Pfister S."/>
            <person name="Riley R."/>
            <person name="Sitrit Y."/>
            <person name="Stielow J.B."/>
            <person name="Szollosi G."/>
            <person name="Zifcakova L."/>
            <person name="Stursova M."/>
            <person name="Spatafora J.W."/>
            <person name="Tedersoo L."/>
            <person name="Vaario L.M."/>
            <person name="Yamada A."/>
            <person name="Yan M."/>
            <person name="Wang P."/>
            <person name="Xu J."/>
            <person name="Bruns T."/>
            <person name="Baldrian P."/>
            <person name="Vilgalys R."/>
            <person name="Dunand C."/>
            <person name="Henrissat B."/>
            <person name="Grigoriev I.V."/>
            <person name="Hibbett D."/>
            <person name="Nagy L.G."/>
            <person name="Martin F.M."/>
        </authorList>
    </citation>
    <scope>NUCLEOTIDE SEQUENCE</scope>
    <source>
        <strain evidence="3">Prilba</strain>
    </source>
</reference>
<organism evidence="3 4">
    <name type="scientific">Russula ochroleuca</name>
    <dbReference type="NCBI Taxonomy" id="152965"/>
    <lineage>
        <taxon>Eukaryota</taxon>
        <taxon>Fungi</taxon>
        <taxon>Dikarya</taxon>
        <taxon>Basidiomycota</taxon>
        <taxon>Agaricomycotina</taxon>
        <taxon>Agaricomycetes</taxon>
        <taxon>Russulales</taxon>
        <taxon>Russulaceae</taxon>
        <taxon>Russula</taxon>
    </lineage>
</organism>
<feature type="compositionally biased region" description="Basic and acidic residues" evidence="1">
    <location>
        <begin position="183"/>
        <end position="193"/>
    </location>
</feature>